<reference evidence="2" key="1">
    <citation type="journal article" date="2015" name="Nature">
        <title>Complex archaea that bridge the gap between prokaryotes and eukaryotes.</title>
        <authorList>
            <person name="Spang A."/>
            <person name="Saw J.H."/>
            <person name="Jorgensen S.L."/>
            <person name="Zaremba-Niedzwiedzka K."/>
            <person name="Martijn J."/>
            <person name="Lind A.E."/>
            <person name="van Eijk R."/>
            <person name="Schleper C."/>
            <person name="Guy L."/>
            <person name="Ettema T.J."/>
        </authorList>
    </citation>
    <scope>NUCLEOTIDE SEQUENCE</scope>
</reference>
<dbReference type="AlphaFoldDB" id="A0A0F9M3E0"/>
<protein>
    <submittedName>
        <fullName evidence="2">Uncharacterized protein</fullName>
    </submittedName>
</protein>
<feature type="compositionally biased region" description="Acidic residues" evidence="1">
    <location>
        <begin position="1"/>
        <end position="11"/>
    </location>
</feature>
<gene>
    <name evidence="2" type="ORF">LCGC14_1204260</name>
</gene>
<sequence length="95" mass="10606">MEEEDKQETEETGTTTPEGTKDDGTESEATKVLKIQSERIKKLEKEAEDRAAADAKKEMGGRAEAGGEPVKPKEETPKEYNDRIEKELSEGKHNE</sequence>
<organism evidence="2">
    <name type="scientific">marine sediment metagenome</name>
    <dbReference type="NCBI Taxonomy" id="412755"/>
    <lineage>
        <taxon>unclassified sequences</taxon>
        <taxon>metagenomes</taxon>
        <taxon>ecological metagenomes</taxon>
    </lineage>
</organism>
<dbReference type="EMBL" id="LAZR01006216">
    <property type="protein sequence ID" value="KKM93846.1"/>
    <property type="molecule type" value="Genomic_DNA"/>
</dbReference>
<comment type="caution">
    <text evidence="2">The sequence shown here is derived from an EMBL/GenBank/DDBJ whole genome shotgun (WGS) entry which is preliminary data.</text>
</comment>
<feature type="region of interest" description="Disordered" evidence="1">
    <location>
        <begin position="1"/>
        <end position="95"/>
    </location>
</feature>
<proteinExistence type="predicted"/>
<feature type="compositionally biased region" description="Basic and acidic residues" evidence="1">
    <location>
        <begin position="19"/>
        <end position="61"/>
    </location>
</feature>
<evidence type="ECO:0000313" key="2">
    <source>
        <dbReference type="EMBL" id="KKM93846.1"/>
    </source>
</evidence>
<name>A0A0F9M3E0_9ZZZZ</name>
<accession>A0A0F9M3E0</accession>
<feature type="compositionally biased region" description="Basic and acidic residues" evidence="1">
    <location>
        <begin position="70"/>
        <end position="95"/>
    </location>
</feature>
<evidence type="ECO:0000256" key="1">
    <source>
        <dbReference type="SAM" id="MobiDB-lite"/>
    </source>
</evidence>